<feature type="coiled-coil region" evidence="1">
    <location>
        <begin position="137"/>
        <end position="164"/>
    </location>
</feature>
<protein>
    <submittedName>
        <fullName evidence="2">Uncharacterized protein</fullName>
    </submittedName>
</protein>
<evidence type="ECO:0000313" key="2">
    <source>
        <dbReference type="EMBL" id="CAF0842300.1"/>
    </source>
</evidence>
<accession>A0A813VFN3</accession>
<proteinExistence type="predicted"/>
<comment type="caution">
    <text evidence="2">The sequence shown here is derived from an EMBL/GenBank/DDBJ whole genome shotgun (WGS) entry which is preliminary data.</text>
</comment>
<evidence type="ECO:0000256" key="1">
    <source>
        <dbReference type="SAM" id="Coils"/>
    </source>
</evidence>
<feature type="coiled-coil region" evidence="1">
    <location>
        <begin position="59"/>
        <end position="103"/>
    </location>
</feature>
<dbReference type="AlphaFoldDB" id="A0A813VFN3"/>
<keyword evidence="3" id="KW-1185">Reference proteome</keyword>
<keyword evidence="1" id="KW-0175">Coiled coil</keyword>
<feature type="coiled-coil region" evidence="1">
    <location>
        <begin position="246"/>
        <end position="273"/>
    </location>
</feature>
<sequence length="611" mass="72162">MLKSEDFTFEKWTVSSLGSDMVKKFRENQYINIGQTKRIFDFVFSNLYSEKFSKIVDLNSMMENENSSLSDKNDEANQLKIKLMELCREKYQYEKSNNEKEQETNLLVKTIVQSSENYKSNTENSGILDQHLNIILIEDKLNKKKQVKSKLDKANDRLAMFLNDGGQIQSNECESLIHNFLVNLKNKMTPKKMDSLNENFNFRCANKISKISFKEFLKSFDSKLTNETNRLDHIIDEKNLQNEVDLLKYQKSKEFLISNVQSLENAIDQELLNLVVLTSQSHQFNSEIKLFNRQTDQLLKNLKNYQICKYYREYFNLNGRYFKSHITLKKIQSEFIELSSIFELLKNEKDFYRTSFLAITQNFDRIKKLEASIHEKQLELEDLHNDNLEFFNQNFQFNQNRIKISCEQLVEILRNFNSNNPFSNSTSRNDSTCFNNSKLMNQFKLLKLNLSQLSNQQQPQEILNDFKLDILIDTLGVNEFIRAKCFIFSYLLEDYLSLIKQIKLINSCDQQRLTNQEAKNLVNNMLALLNDCNEFDQNQINKYFGLLNAKSQQVIQTFKALQKIEDLVHIWKTQPGVYECPLENYTVNSKNLDYYTAYIHELISQNSRVLY</sequence>
<name>A0A813VFN3_9BILA</name>
<gene>
    <name evidence="2" type="ORF">OXX778_LOCUS8520</name>
</gene>
<evidence type="ECO:0000313" key="3">
    <source>
        <dbReference type="Proteomes" id="UP000663879"/>
    </source>
</evidence>
<dbReference type="Proteomes" id="UP000663879">
    <property type="component" value="Unassembled WGS sequence"/>
</dbReference>
<dbReference type="EMBL" id="CAJNOC010001179">
    <property type="protein sequence ID" value="CAF0842300.1"/>
    <property type="molecule type" value="Genomic_DNA"/>
</dbReference>
<reference evidence="2" key="1">
    <citation type="submission" date="2021-02" db="EMBL/GenBank/DDBJ databases">
        <authorList>
            <person name="Nowell W R."/>
        </authorList>
    </citation>
    <scope>NUCLEOTIDE SEQUENCE</scope>
    <source>
        <strain evidence="2">Ploen Becks lab</strain>
    </source>
</reference>
<organism evidence="2 3">
    <name type="scientific">Brachionus calyciflorus</name>
    <dbReference type="NCBI Taxonomy" id="104777"/>
    <lineage>
        <taxon>Eukaryota</taxon>
        <taxon>Metazoa</taxon>
        <taxon>Spiralia</taxon>
        <taxon>Gnathifera</taxon>
        <taxon>Rotifera</taxon>
        <taxon>Eurotatoria</taxon>
        <taxon>Monogononta</taxon>
        <taxon>Pseudotrocha</taxon>
        <taxon>Ploima</taxon>
        <taxon>Brachionidae</taxon>
        <taxon>Brachionus</taxon>
    </lineage>
</organism>
<dbReference type="OrthoDB" id="10536341at2759"/>